<dbReference type="Proteomes" id="UP000016426">
    <property type="component" value="Unassembled WGS sequence"/>
</dbReference>
<evidence type="ECO:0000313" key="1">
    <source>
        <dbReference type="EMBL" id="ERE15991.1"/>
    </source>
</evidence>
<name>A0ABN0N9D0_9NEIS</name>
<dbReference type="PANTHER" id="PTHR35861">
    <property type="match status" value="1"/>
</dbReference>
<dbReference type="RefSeq" id="WP_021476074.1">
    <property type="nucleotide sequence ID" value="NZ_AVPH01000091.1"/>
</dbReference>
<proteinExistence type="predicted"/>
<feature type="non-terminal residue" evidence="1">
    <location>
        <position position="348"/>
    </location>
</feature>
<dbReference type="InterPro" id="IPR052042">
    <property type="entry name" value="Tail_sheath_structural"/>
</dbReference>
<dbReference type="Gene3D" id="3.40.50.11780">
    <property type="match status" value="1"/>
</dbReference>
<reference evidence="1 2" key="1">
    <citation type="journal article" date="2013" name="Genome Announc.">
        <title>Genome Sequence of the Pigment-Producing Bacterium Pseudogulbenkiania ferrooxidans, Isolated from Loktak Lake.</title>
        <authorList>
            <person name="Puranik S."/>
            <person name="Talkal R."/>
            <person name="Qureshi A."/>
            <person name="Khardenavis A."/>
            <person name="Kapley A."/>
            <person name="Purohit H.J."/>
        </authorList>
    </citation>
    <scope>NUCLEOTIDE SEQUENCE [LARGE SCALE GENOMIC DNA]</scope>
    <source>
        <strain evidence="1 2">EGD-HP2</strain>
    </source>
</reference>
<evidence type="ECO:0000313" key="2">
    <source>
        <dbReference type="Proteomes" id="UP000016426"/>
    </source>
</evidence>
<protein>
    <recommendedName>
        <fullName evidence="3">Phage tail sheath family protein</fullName>
    </recommendedName>
</protein>
<organism evidence="1 2">
    <name type="scientific">Pseudogulbenkiania ferrooxidans EGD-HP2</name>
    <dbReference type="NCBI Taxonomy" id="1388764"/>
    <lineage>
        <taxon>Bacteria</taxon>
        <taxon>Pseudomonadati</taxon>
        <taxon>Pseudomonadota</taxon>
        <taxon>Betaproteobacteria</taxon>
        <taxon>Neisseriales</taxon>
        <taxon>Chromobacteriaceae</taxon>
        <taxon>Pseudogulbenkiania</taxon>
    </lineage>
</organism>
<evidence type="ECO:0008006" key="3">
    <source>
        <dbReference type="Google" id="ProtNLM"/>
    </source>
</evidence>
<dbReference type="PANTHER" id="PTHR35861:SF1">
    <property type="entry name" value="PHAGE TAIL SHEATH PROTEIN"/>
    <property type="match status" value="1"/>
</dbReference>
<gene>
    <name evidence="1" type="ORF">O166_23070</name>
</gene>
<keyword evidence="2" id="KW-1185">Reference proteome</keyword>
<accession>A0ABN0N9D0</accession>
<sequence>MSKPYTTPGVYVTEVSTLPPSIVQVATAIPAFIGYVKTALDDNGKPIDLSKYPVVRRISSMLDYQNYFGGSASLVGTVTKTTDPKTNAVSYSYATATTAPVKSFYLYYAVQHFYANGGGDAYIIAVGDYSAAPAESKFTDGIAKAAELDEVTLLLAPEAVQLSTYYQKVVGAMLQQANNLGDRFVLIDTVPAANNKPADAATALRDASTGITGVTDIIKYGAAYYPNLNTALAFDVDPTQITLNGFTAGTLDGLNKAAAEYNVVMALLAQQTPTLPPSAAIAGVYAQTDAARGVWKAPANVPLAAVNGPSVIVTAEQQGPLNVDPGSGKSINVIRSFTGQGSLVWGAR</sequence>
<dbReference type="EMBL" id="AVPH01000091">
    <property type="protein sequence ID" value="ERE15991.1"/>
    <property type="molecule type" value="Genomic_DNA"/>
</dbReference>
<comment type="caution">
    <text evidence="1">The sequence shown here is derived from an EMBL/GenBank/DDBJ whole genome shotgun (WGS) entry which is preliminary data.</text>
</comment>